<keyword evidence="2" id="KW-0285">Flavoprotein</keyword>
<dbReference type="EC" id="1.1.99.2" evidence="7"/>
<name>A0A1R2CCC7_9CILI</name>
<evidence type="ECO:0000256" key="6">
    <source>
        <dbReference type="ARBA" id="ARBA00037941"/>
    </source>
</evidence>
<dbReference type="PANTHER" id="PTHR43104">
    <property type="entry name" value="L-2-HYDROXYGLUTARATE DEHYDROGENASE, MITOCHONDRIAL"/>
    <property type="match status" value="1"/>
</dbReference>
<gene>
    <name evidence="10" type="ORF">SteCoe_11758</name>
</gene>
<dbReference type="GO" id="GO:0047545">
    <property type="term" value="F:(S)-2-hydroxyglutarate dehydrogenase activity"/>
    <property type="evidence" value="ECO:0007669"/>
    <property type="project" value="UniProtKB-EC"/>
</dbReference>
<dbReference type="PANTHER" id="PTHR43104:SF2">
    <property type="entry name" value="L-2-HYDROXYGLUTARATE DEHYDROGENASE, MITOCHONDRIAL"/>
    <property type="match status" value="1"/>
</dbReference>
<dbReference type="EMBL" id="MPUH01000198">
    <property type="protein sequence ID" value="OMJ86674.1"/>
    <property type="molecule type" value="Genomic_DNA"/>
</dbReference>
<feature type="domain" description="FAD dependent oxidoreductase" evidence="9">
    <location>
        <begin position="4"/>
        <end position="391"/>
    </location>
</feature>
<dbReference type="AlphaFoldDB" id="A0A1R2CCC7"/>
<evidence type="ECO:0000256" key="2">
    <source>
        <dbReference type="ARBA" id="ARBA00022630"/>
    </source>
</evidence>
<comment type="caution">
    <text evidence="10">The sequence shown here is derived from an EMBL/GenBank/DDBJ whole genome shotgun (WGS) entry which is preliminary data.</text>
</comment>
<comment type="cofactor">
    <cofactor evidence="1">
        <name>FAD</name>
        <dbReference type="ChEBI" id="CHEBI:57692"/>
    </cofactor>
</comment>
<dbReference type="OrthoDB" id="498204at2759"/>
<dbReference type="Gene3D" id="3.30.9.10">
    <property type="entry name" value="D-Amino Acid Oxidase, subunit A, domain 2"/>
    <property type="match status" value="1"/>
</dbReference>
<evidence type="ECO:0000259" key="9">
    <source>
        <dbReference type="Pfam" id="PF01266"/>
    </source>
</evidence>
<evidence type="ECO:0000256" key="1">
    <source>
        <dbReference type="ARBA" id="ARBA00001974"/>
    </source>
</evidence>
<dbReference type="SUPFAM" id="SSF51905">
    <property type="entry name" value="FAD/NAD(P)-binding domain"/>
    <property type="match status" value="1"/>
</dbReference>
<keyword evidence="3" id="KW-0274">FAD</keyword>
<evidence type="ECO:0000313" key="10">
    <source>
        <dbReference type="EMBL" id="OMJ86674.1"/>
    </source>
</evidence>
<dbReference type="GO" id="GO:0005737">
    <property type="term" value="C:cytoplasm"/>
    <property type="evidence" value="ECO:0007669"/>
    <property type="project" value="TreeGrafter"/>
</dbReference>
<dbReference type="InterPro" id="IPR006076">
    <property type="entry name" value="FAD-dep_OxRdtase"/>
</dbReference>
<dbReference type="Gene3D" id="3.50.50.60">
    <property type="entry name" value="FAD/NAD(P)-binding domain"/>
    <property type="match status" value="1"/>
</dbReference>
<dbReference type="InterPro" id="IPR036188">
    <property type="entry name" value="FAD/NAD-bd_sf"/>
</dbReference>
<sequence length="398" mass="44122">MKTDILIIGGGVIGLSMARYLGKLAKVTVIEKDYCGAHASGRNSGVIHAGIYYTPGSSKAKYSVLGNKMLTEFCKEKGVAYENIGKIIAPNSDEELPKIQDLYERSLKNGAPVKIIDYHEAKQIEPRIIQQQKYLWSPSTSIGDNKGVIKALKDECNSIGVNIIEGCKYAGSTEVPGAYMIKTSTNTILAGYVVNCAGLYADFVAKDFGVGLNYEILPFIGLYLYGKPGTEGFRTLVYPCPLGKNEFLGVHTTNNTKGIYMLGPTATPALWREQYSLKTFSLYETWRSLRRYALCITSSTRSFYIKLLKQEIRKYNKKNIVDDVSRIVTGIKLEDYKTWGPPAIFPQIVNSTTSELVGDFVVETTPRSLHFVNIVSPGWTSSLAFTKDMAERIDLSKL</sequence>
<evidence type="ECO:0000256" key="8">
    <source>
        <dbReference type="ARBA" id="ARBA00041137"/>
    </source>
</evidence>
<comment type="catalytic activity">
    <reaction evidence="5">
        <text>(S)-2-hydroxyglutarate + A = 2-oxoglutarate + AH2</text>
        <dbReference type="Rhea" id="RHEA:21252"/>
        <dbReference type="ChEBI" id="CHEBI:13193"/>
        <dbReference type="ChEBI" id="CHEBI:16782"/>
        <dbReference type="ChEBI" id="CHEBI:16810"/>
        <dbReference type="ChEBI" id="CHEBI:17499"/>
        <dbReference type="EC" id="1.1.99.2"/>
    </reaction>
</comment>
<evidence type="ECO:0000256" key="4">
    <source>
        <dbReference type="ARBA" id="ARBA00023002"/>
    </source>
</evidence>
<comment type="similarity">
    <text evidence="6">Belongs to the L2HGDH family.</text>
</comment>
<reference evidence="10 11" key="1">
    <citation type="submission" date="2016-11" db="EMBL/GenBank/DDBJ databases">
        <title>The macronuclear genome of Stentor coeruleus: a giant cell with tiny introns.</title>
        <authorList>
            <person name="Slabodnick M."/>
            <person name="Ruby J.G."/>
            <person name="Reiff S.B."/>
            <person name="Swart E.C."/>
            <person name="Gosai S."/>
            <person name="Prabakaran S."/>
            <person name="Witkowska E."/>
            <person name="Larue G.E."/>
            <person name="Fisher S."/>
            <person name="Freeman R.M."/>
            <person name="Gunawardena J."/>
            <person name="Chu W."/>
            <person name="Stover N.A."/>
            <person name="Gregory B.D."/>
            <person name="Nowacki M."/>
            <person name="Derisi J."/>
            <person name="Roy S.W."/>
            <person name="Marshall W.F."/>
            <person name="Sood P."/>
        </authorList>
    </citation>
    <scope>NUCLEOTIDE SEQUENCE [LARGE SCALE GENOMIC DNA]</scope>
    <source>
        <strain evidence="10">WM001</strain>
    </source>
</reference>
<keyword evidence="4" id="KW-0560">Oxidoreductase</keyword>
<organism evidence="10 11">
    <name type="scientific">Stentor coeruleus</name>
    <dbReference type="NCBI Taxonomy" id="5963"/>
    <lineage>
        <taxon>Eukaryota</taxon>
        <taxon>Sar</taxon>
        <taxon>Alveolata</taxon>
        <taxon>Ciliophora</taxon>
        <taxon>Postciliodesmatophora</taxon>
        <taxon>Heterotrichea</taxon>
        <taxon>Heterotrichida</taxon>
        <taxon>Stentoridae</taxon>
        <taxon>Stentor</taxon>
    </lineage>
</organism>
<accession>A0A1R2CCC7</accession>
<protein>
    <recommendedName>
        <fullName evidence="8">L-2-hydroxyglutarate dehydrogenase, mitochondrial</fullName>
        <ecNumber evidence="7">1.1.99.2</ecNumber>
    </recommendedName>
</protein>
<evidence type="ECO:0000256" key="7">
    <source>
        <dbReference type="ARBA" id="ARBA00038878"/>
    </source>
</evidence>
<evidence type="ECO:0000256" key="3">
    <source>
        <dbReference type="ARBA" id="ARBA00022827"/>
    </source>
</evidence>
<proteinExistence type="inferred from homology"/>
<dbReference type="Pfam" id="PF01266">
    <property type="entry name" value="DAO"/>
    <property type="match status" value="1"/>
</dbReference>
<evidence type="ECO:0000313" key="11">
    <source>
        <dbReference type="Proteomes" id="UP000187209"/>
    </source>
</evidence>
<evidence type="ECO:0000256" key="5">
    <source>
        <dbReference type="ARBA" id="ARBA00036066"/>
    </source>
</evidence>
<dbReference type="Proteomes" id="UP000187209">
    <property type="component" value="Unassembled WGS sequence"/>
</dbReference>
<keyword evidence="11" id="KW-1185">Reference proteome</keyword>